<dbReference type="HOGENOM" id="CLU_3060918_0_0_7"/>
<sequence>MAAGAVPQIGDGPARIDMAAPLLYSKTAERWKMPQRHPGSSLSRGLLPRILFL</sequence>
<reference evidence="1 2" key="1">
    <citation type="submission" date="2008-10" db="EMBL/GenBank/DDBJ databases">
        <title>Draft genome sequence of Desulvovibrio piger (ATCC 29098).</title>
        <authorList>
            <person name="Sudarsanam P."/>
            <person name="Ley R."/>
            <person name="Guruge J."/>
            <person name="Turnbaugh P.J."/>
            <person name="Mahowald M."/>
            <person name="Liep D."/>
            <person name="Gordon J."/>
        </authorList>
    </citation>
    <scope>NUCLEOTIDE SEQUENCE [LARGE SCALE GENOMIC DNA]</scope>
    <source>
        <strain evidence="1 2">ATCC 29098</strain>
    </source>
</reference>
<accession>B6WRW0</accession>
<name>B6WRW0_9BACT</name>
<dbReference type="EMBL" id="ABXU01000025">
    <property type="protein sequence ID" value="EEB34313.1"/>
    <property type="molecule type" value="Genomic_DNA"/>
</dbReference>
<evidence type="ECO:0000313" key="1">
    <source>
        <dbReference type="EMBL" id="EEB34313.1"/>
    </source>
</evidence>
<evidence type="ECO:0000313" key="2">
    <source>
        <dbReference type="Proteomes" id="UP000003676"/>
    </source>
</evidence>
<organism evidence="1 2">
    <name type="scientific">Desulfovibrio piger ATCC 29098</name>
    <dbReference type="NCBI Taxonomy" id="411464"/>
    <lineage>
        <taxon>Bacteria</taxon>
        <taxon>Pseudomonadati</taxon>
        <taxon>Thermodesulfobacteriota</taxon>
        <taxon>Desulfovibrionia</taxon>
        <taxon>Desulfovibrionales</taxon>
        <taxon>Desulfovibrionaceae</taxon>
        <taxon>Desulfovibrio</taxon>
    </lineage>
</organism>
<dbReference type="AlphaFoldDB" id="B6WRW0"/>
<comment type="caution">
    <text evidence="1">The sequence shown here is derived from an EMBL/GenBank/DDBJ whole genome shotgun (WGS) entry which is preliminary data.</text>
</comment>
<dbReference type="Proteomes" id="UP000003676">
    <property type="component" value="Unassembled WGS sequence"/>
</dbReference>
<gene>
    <name evidence="1" type="ORF">DESPIG_00803</name>
</gene>
<proteinExistence type="predicted"/>
<reference evidence="1 2" key="2">
    <citation type="submission" date="2008-10" db="EMBL/GenBank/DDBJ databases">
        <authorList>
            <person name="Fulton L."/>
            <person name="Clifton S."/>
            <person name="Fulton B."/>
            <person name="Xu J."/>
            <person name="Minx P."/>
            <person name="Pepin K.H."/>
            <person name="Johnson M."/>
            <person name="Bhonagiri V."/>
            <person name="Nash W.E."/>
            <person name="Mardis E.R."/>
            <person name="Wilson R.K."/>
        </authorList>
    </citation>
    <scope>NUCLEOTIDE SEQUENCE [LARGE SCALE GENOMIC DNA]</scope>
    <source>
        <strain evidence="1 2">ATCC 29098</strain>
    </source>
</reference>
<protein>
    <submittedName>
        <fullName evidence="1">Uncharacterized protein</fullName>
    </submittedName>
</protein>